<sequence length="115" mass="12640">HNEDAKTFDFKAPETNPFGPSGLIRSYRLEFAYTTASLLIQLKGNEDHEAHGQQQEDSLAKLGGSVLHFTNYPPRGISPVHQLVSCNYASVIVGEMECLLDSGEARTLCQGDVFL</sequence>
<dbReference type="Proteomes" id="UP000777438">
    <property type="component" value="Unassembled WGS sequence"/>
</dbReference>
<dbReference type="PANTHER" id="PTHR36156">
    <property type="entry name" value="SLR2101 PROTEIN"/>
    <property type="match status" value="1"/>
</dbReference>
<organism evidence="1 2">
    <name type="scientific">Thelonectria olida</name>
    <dbReference type="NCBI Taxonomy" id="1576542"/>
    <lineage>
        <taxon>Eukaryota</taxon>
        <taxon>Fungi</taxon>
        <taxon>Dikarya</taxon>
        <taxon>Ascomycota</taxon>
        <taxon>Pezizomycotina</taxon>
        <taxon>Sordariomycetes</taxon>
        <taxon>Hypocreomycetidae</taxon>
        <taxon>Hypocreales</taxon>
        <taxon>Nectriaceae</taxon>
        <taxon>Thelonectria</taxon>
    </lineage>
</organism>
<name>A0A9P9AVU8_9HYPO</name>
<feature type="non-terminal residue" evidence="1">
    <location>
        <position position="1"/>
    </location>
</feature>
<dbReference type="AlphaFoldDB" id="A0A9P9AVU8"/>
<comment type="caution">
    <text evidence="1">The sequence shown here is derived from an EMBL/GenBank/DDBJ whole genome shotgun (WGS) entry which is preliminary data.</text>
</comment>
<dbReference type="Gene3D" id="2.60.120.10">
    <property type="entry name" value="Jelly Rolls"/>
    <property type="match status" value="1"/>
</dbReference>
<dbReference type="InterPro" id="IPR014710">
    <property type="entry name" value="RmlC-like_jellyroll"/>
</dbReference>
<accession>A0A9P9AVU8</accession>
<reference evidence="1 2" key="1">
    <citation type="journal article" date="2021" name="Nat. Commun.">
        <title>Genetic determinants of endophytism in the Arabidopsis root mycobiome.</title>
        <authorList>
            <person name="Mesny F."/>
            <person name="Miyauchi S."/>
            <person name="Thiergart T."/>
            <person name="Pickel B."/>
            <person name="Atanasova L."/>
            <person name="Karlsson M."/>
            <person name="Huettel B."/>
            <person name="Barry K.W."/>
            <person name="Haridas S."/>
            <person name="Chen C."/>
            <person name="Bauer D."/>
            <person name="Andreopoulos W."/>
            <person name="Pangilinan J."/>
            <person name="LaButti K."/>
            <person name="Riley R."/>
            <person name="Lipzen A."/>
            <person name="Clum A."/>
            <person name="Drula E."/>
            <person name="Henrissat B."/>
            <person name="Kohler A."/>
            <person name="Grigoriev I.V."/>
            <person name="Martin F.M."/>
            <person name="Hacquard S."/>
        </authorList>
    </citation>
    <scope>NUCLEOTIDE SEQUENCE [LARGE SCALE GENOMIC DNA]</scope>
    <source>
        <strain evidence="1 2">MPI-CAGE-CH-0241</strain>
    </source>
</reference>
<dbReference type="PANTHER" id="PTHR36156:SF2">
    <property type="entry name" value="CUPIN TYPE-2 DOMAIN-CONTAINING PROTEIN"/>
    <property type="match status" value="1"/>
</dbReference>
<evidence type="ECO:0000313" key="2">
    <source>
        <dbReference type="Proteomes" id="UP000777438"/>
    </source>
</evidence>
<evidence type="ECO:0000313" key="1">
    <source>
        <dbReference type="EMBL" id="KAH6894739.1"/>
    </source>
</evidence>
<keyword evidence="2" id="KW-1185">Reference proteome</keyword>
<dbReference type="InterPro" id="IPR047142">
    <property type="entry name" value="OryJ/VirC-like"/>
</dbReference>
<proteinExistence type="predicted"/>
<dbReference type="EMBL" id="JAGPYM010000005">
    <property type="protein sequence ID" value="KAH6894739.1"/>
    <property type="molecule type" value="Genomic_DNA"/>
</dbReference>
<gene>
    <name evidence="1" type="ORF">B0T10DRAFT_399024</name>
</gene>
<protein>
    <submittedName>
        <fullName evidence="1">Uncharacterized protein</fullName>
    </submittedName>
</protein>
<dbReference type="OrthoDB" id="5840532at2759"/>